<evidence type="ECO:0000313" key="2">
    <source>
        <dbReference type="EMBL" id="WYF43826.1"/>
    </source>
</evidence>
<dbReference type="EMBL" id="CP149782">
    <property type="protein sequence ID" value="WYF43826.1"/>
    <property type="molecule type" value="Genomic_DNA"/>
</dbReference>
<gene>
    <name evidence="2" type="ORF">WDJ50_10420</name>
</gene>
<reference evidence="2" key="1">
    <citation type="submission" date="2024-03" db="EMBL/GenBank/DDBJ databases">
        <title>Deinococcus weizhi sp. nov., isolated from human skin.</title>
        <authorList>
            <person name="Wei Z."/>
            <person name="Tian F."/>
            <person name="Yang C."/>
            <person name="Xin L.T."/>
            <person name="Wen Z.J."/>
            <person name="Lan K.C."/>
            <person name="Yu L."/>
            <person name="Zhe W."/>
            <person name="Dan F.D."/>
            <person name="Jun W."/>
            <person name="Rui Z."/>
            <person name="Yong X.J."/>
            <person name="Ting Y."/>
            <person name="Wei X."/>
            <person name="Xu Z.G."/>
            <person name="Xin Z."/>
            <person name="Dong F.G."/>
            <person name="Ni X.M."/>
            <person name="Zheng M.G."/>
            <person name="Chun Y."/>
            <person name="Qian W.X."/>
        </authorList>
    </citation>
    <scope>NUCLEOTIDE SEQUENCE</scope>
    <source>
        <strain evidence="2">VB142</strain>
    </source>
</reference>
<dbReference type="InterPro" id="IPR038682">
    <property type="entry name" value="YrpD-like_sf"/>
</dbReference>
<feature type="region of interest" description="Disordered" evidence="1">
    <location>
        <begin position="335"/>
        <end position="368"/>
    </location>
</feature>
<proteinExistence type="predicted"/>
<dbReference type="AlphaFoldDB" id="A0AAU6PZJ3"/>
<accession>A0AAU6PZJ3</accession>
<sequence>MTLWTPAPHPADPLHAFGPDPDLLLALLPGLSAEQARHVAVLTERGITANSAALAEALEVHRFVAHPVTGELRPVGATGGGGLGSLISKIFGSAPKTTQHDGAGQKVPPGVKVQCRDEHTGPYRRVYSKPGYSYQRSSVYLPTDKSADLYEEKSGGSGDTAFVYVGGWGGKGGAVDAGFQHGRYMAREQDDWAPFFLIEQPGGASGVTVSTERQRSGDPWRLLAGQAADLTFWVSQEAGQTILSMTMSGVTNISREAATLTLRAPVDARYAWDALGGGNVLKRMTTIGQKRGYQNLQSGSYLRNVRWTNSVIGTTAANARAWQGEQTGGYCSFPDPKTPEGVRADGAGPKWQVQYKDAGNETDSVTLR</sequence>
<dbReference type="Gene3D" id="2.60.120.1270">
    <property type="match status" value="1"/>
</dbReference>
<dbReference type="RefSeq" id="WP_339094838.1">
    <property type="nucleotide sequence ID" value="NZ_CP149782.1"/>
</dbReference>
<name>A0AAU6PZJ3_9DEIO</name>
<evidence type="ECO:0000256" key="1">
    <source>
        <dbReference type="SAM" id="MobiDB-lite"/>
    </source>
</evidence>
<organism evidence="2">
    <name type="scientific">Deinococcus sp. VB142</name>
    <dbReference type="NCBI Taxonomy" id="3112952"/>
    <lineage>
        <taxon>Bacteria</taxon>
        <taxon>Thermotogati</taxon>
        <taxon>Deinococcota</taxon>
        <taxon>Deinococci</taxon>
        <taxon>Deinococcales</taxon>
        <taxon>Deinococcaceae</taxon>
        <taxon>Deinococcus</taxon>
    </lineage>
</organism>
<protein>
    <submittedName>
        <fullName evidence="2">Uncharacterized protein</fullName>
    </submittedName>
</protein>